<protein>
    <submittedName>
        <fullName evidence="2">FAD/NAD(P)-binding protein</fullName>
    </submittedName>
</protein>
<dbReference type="RefSeq" id="WP_422920834.1">
    <property type="nucleotide sequence ID" value="NZ_JAMZEJ010000009.1"/>
</dbReference>
<dbReference type="PANTHER" id="PTHR40254">
    <property type="entry name" value="BLR0577 PROTEIN"/>
    <property type="match status" value="1"/>
</dbReference>
<feature type="domain" description="FAD-dependent urate hydroxylase HpyO/Asp monooxygenase CreE-like FAD/NAD(P)-binding" evidence="1">
    <location>
        <begin position="8"/>
        <end position="147"/>
    </location>
</feature>
<comment type="caution">
    <text evidence="2">The sequence shown here is derived from an EMBL/GenBank/DDBJ whole genome shotgun (WGS) entry which is preliminary data.</text>
</comment>
<dbReference type="InterPro" id="IPR036188">
    <property type="entry name" value="FAD/NAD-bd_sf"/>
</dbReference>
<accession>A0ABT1W0G3</accession>
<dbReference type="InterPro" id="IPR038732">
    <property type="entry name" value="HpyO/CreE_NAD-binding"/>
</dbReference>
<gene>
    <name evidence="2" type="ORF">NFI88_14670</name>
</gene>
<dbReference type="EMBL" id="JAMZEJ010000009">
    <property type="protein sequence ID" value="MCQ8242080.1"/>
    <property type="molecule type" value="Genomic_DNA"/>
</dbReference>
<reference evidence="2 3" key="1">
    <citation type="submission" date="2022-06" db="EMBL/GenBank/DDBJ databases">
        <title>Rhizosaccharibacter gen. nov. sp. nov. KSS12, endophytic bacteria isolated from sugarcane.</title>
        <authorList>
            <person name="Pitiwittayakul N."/>
        </authorList>
    </citation>
    <scope>NUCLEOTIDE SEQUENCE [LARGE SCALE GENOMIC DNA]</scope>
    <source>
        <strain evidence="2 3">KSS12</strain>
    </source>
</reference>
<organism evidence="2 3">
    <name type="scientific">Rhizosaccharibacter radicis</name>
    <dbReference type="NCBI Taxonomy" id="2782605"/>
    <lineage>
        <taxon>Bacteria</taxon>
        <taxon>Pseudomonadati</taxon>
        <taxon>Pseudomonadota</taxon>
        <taxon>Alphaproteobacteria</taxon>
        <taxon>Acetobacterales</taxon>
        <taxon>Acetobacteraceae</taxon>
        <taxon>Rhizosaccharibacter</taxon>
    </lineage>
</organism>
<keyword evidence="3" id="KW-1185">Reference proteome</keyword>
<evidence type="ECO:0000313" key="3">
    <source>
        <dbReference type="Proteomes" id="UP001524547"/>
    </source>
</evidence>
<evidence type="ECO:0000259" key="1">
    <source>
        <dbReference type="Pfam" id="PF13454"/>
    </source>
</evidence>
<dbReference type="Proteomes" id="UP001524547">
    <property type="component" value="Unassembled WGS sequence"/>
</dbReference>
<dbReference type="PANTHER" id="PTHR40254:SF1">
    <property type="entry name" value="BLR0577 PROTEIN"/>
    <property type="match status" value="1"/>
</dbReference>
<sequence length="450" mass="48328">MPQRQHIAIVGGGASGTLLAWQLARQGLAGMTTLLDPAEAPGAGLAYSTSFPQHLVNVRNETLSADPSDAGHLLRWVHAMHDPGAGPDGFIPRRWFGDYLRTLFRESGVRHRRGVAVAMERRSCGPVLLLADGSRLHATHVVLATGNFPPPPLPELDDAAIASGRYHHDVWDPDALGRIGPDEDVVLIGTGLSTVDAVLRLRAQAHRGALVAVSRRAWLPEVHRALTVPGSPVVGADVQATARGYLAAFRRALRDGIPAAAAVDSLRATSNALWLALSENEKRRFRRHLQRRWDVVRRRMAPMVGAAVTEALRDESLTLRRGRVTAVRQDGDALAITVRTPGGTDTIRAGHAINTTGPDPRYGRGESPLLRTLLQEGLAVAGFEGEGLRCDADGAVLDRQDRPTPDLFSLGPPRMGTLFESVAIPEIRAQAAALAAHLREAIHPETARGG</sequence>
<dbReference type="Pfam" id="PF13454">
    <property type="entry name" value="NAD_binding_9"/>
    <property type="match status" value="1"/>
</dbReference>
<dbReference type="SUPFAM" id="SSF51905">
    <property type="entry name" value="FAD/NAD(P)-binding domain"/>
    <property type="match status" value="2"/>
</dbReference>
<name>A0ABT1W0G3_9PROT</name>
<dbReference type="InterPro" id="IPR052189">
    <property type="entry name" value="L-asp_N-monooxygenase_NS-form"/>
</dbReference>
<proteinExistence type="predicted"/>
<evidence type="ECO:0000313" key="2">
    <source>
        <dbReference type="EMBL" id="MCQ8242080.1"/>
    </source>
</evidence>
<dbReference type="Gene3D" id="3.50.50.60">
    <property type="entry name" value="FAD/NAD(P)-binding domain"/>
    <property type="match status" value="1"/>
</dbReference>